<dbReference type="PANTHER" id="PTHR31339:SF9">
    <property type="entry name" value="PLASMIN AND FIBRONECTIN-BINDING PROTEIN A"/>
    <property type="match status" value="1"/>
</dbReference>
<dbReference type="InterPro" id="IPR012334">
    <property type="entry name" value="Pectin_lyas_fold"/>
</dbReference>
<reference evidence="5 6" key="1">
    <citation type="submission" date="2023-04" db="EMBL/GenBank/DDBJ databases">
        <title>A novel bacteria isolated from coastal sediment.</title>
        <authorList>
            <person name="Liu X.-J."/>
            <person name="Du Z.-J."/>
        </authorList>
    </citation>
    <scope>NUCLEOTIDE SEQUENCE [LARGE SCALE GENOMIC DNA]</scope>
    <source>
        <strain evidence="5 6">SDUM461003</strain>
    </source>
</reference>
<comment type="caution">
    <text evidence="5">The sequence shown here is derived from an EMBL/GenBank/DDBJ whole genome shotgun (WGS) entry which is preliminary data.</text>
</comment>
<proteinExistence type="inferred from homology"/>
<gene>
    <name evidence="5" type="ORF">QEH52_02190</name>
</gene>
<evidence type="ECO:0000256" key="2">
    <source>
        <dbReference type="ARBA" id="ARBA00022801"/>
    </source>
</evidence>
<sequence length="499" mass="54768">MKRESYNVYDFGATGVAVAAETLTLENFQYEWLFYQEGTQATIYRAKAGAEYDSIGIQKAIDCAHSNGGGTVLVPAGDYLIGPIKLKSSVRLQLEPGARLWGSPDIEDYALPAGDTIPPYTLSNGYNRASEGLDRDFRRLFSANNAHDLSIVGAGQISAQSPAFVIPWLNSQPNNLLTLYRPQDTFIFYQCENVQLQGIQIRDTPSWSIVFDTCVGVQVHAIKLDAFKIINSDGIDLVNSSKVTISDCHLNCTDDAICLKNTVPDATMGQIAVSNCVLRTLCNGFKIGTDSVGHFEDVTLNNLIIKIPDDEVGGDRGGININALDGGTIKNINISNVVMHNVYCPFYFYANARTGPQEALGLEKRPGKIQNVTLTNIIAEGTRYPCYIVGHPEQPITGIYISNINCTKQHDFYSEPPASPVPEVPDVYPTPFIFGTRDTGDQLPAHGLYLRAVEDATIRDFKVTSLDYDCRNVFFQESCDQIETSGLKARCALDLVLSQ</sequence>
<dbReference type="Proteomes" id="UP001225316">
    <property type="component" value="Unassembled WGS sequence"/>
</dbReference>
<keyword evidence="2 4" id="KW-0378">Hydrolase</keyword>
<dbReference type="GO" id="GO:0016787">
    <property type="term" value="F:hydrolase activity"/>
    <property type="evidence" value="ECO:0007669"/>
    <property type="project" value="UniProtKB-KW"/>
</dbReference>
<name>A0ABU1AT28_9BACT</name>
<evidence type="ECO:0000313" key="5">
    <source>
        <dbReference type="EMBL" id="MDQ8206300.1"/>
    </source>
</evidence>
<evidence type="ECO:0000256" key="3">
    <source>
        <dbReference type="ARBA" id="ARBA00023295"/>
    </source>
</evidence>
<dbReference type="InterPro" id="IPR051801">
    <property type="entry name" value="GH28_Enzymes"/>
</dbReference>
<dbReference type="SUPFAM" id="SSF51126">
    <property type="entry name" value="Pectin lyase-like"/>
    <property type="match status" value="1"/>
</dbReference>
<keyword evidence="6" id="KW-1185">Reference proteome</keyword>
<comment type="similarity">
    <text evidence="1 4">Belongs to the glycosyl hydrolase 28 family.</text>
</comment>
<keyword evidence="3 4" id="KW-0326">Glycosidase</keyword>
<dbReference type="Gene3D" id="2.160.20.10">
    <property type="entry name" value="Single-stranded right-handed beta-helix, Pectin lyase-like"/>
    <property type="match status" value="1"/>
</dbReference>
<protein>
    <submittedName>
        <fullName evidence="5">Glycosyl hydrolase family 28 protein</fullName>
    </submittedName>
</protein>
<accession>A0ABU1AT28</accession>
<evidence type="ECO:0000256" key="4">
    <source>
        <dbReference type="RuleBase" id="RU361169"/>
    </source>
</evidence>
<evidence type="ECO:0000313" key="6">
    <source>
        <dbReference type="Proteomes" id="UP001225316"/>
    </source>
</evidence>
<organism evidence="5 6">
    <name type="scientific">Thalassobacterium maritimum</name>
    <dbReference type="NCBI Taxonomy" id="3041265"/>
    <lineage>
        <taxon>Bacteria</taxon>
        <taxon>Pseudomonadati</taxon>
        <taxon>Verrucomicrobiota</taxon>
        <taxon>Opitutia</taxon>
        <taxon>Puniceicoccales</taxon>
        <taxon>Coraliomargaritaceae</taxon>
        <taxon>Thalassobacterium</taxon>
    </lineage>
</organism>
<dbReference type="EMBL" id="JARXHW010000003">
    <property type="protein sequence ID" value="MDQ8206300.1"/>
    <property type="molecule type" value="Genomic_DNA"/>
</dbReference>
<dbReference type="Pfam" id="PF00295">
    <property type="entry name" value="Glyco_hydro_28"/>
    <property type="match status" value="1"/>
</dbReference>
<dbReference type="RefSeq" id="WP_308948333.1">
    <property type="nucleotide sequence ID" value="NZ_JARXHW010000003.1"/>
</dbReference>
<dbReference type="InterPro" id="IPR000743">
    <property type="entry name" value="Glyco_hydro_28"/>
</dbReference>
<evidence type="ECO:0000256" key="1">
    <source>
        <dbReference type="ARBA" id="ARBA00008834"/>
    </source>
</evidence>
<dbReference type="InterPro" id="IPR011050">
    <property type="entry name" value="Pectin_lyase_fold/virulence"/>
</dbReference>
<dbReference type="PANTHER" id="PTHR31339">
    <property type="entry name" value="PECTIN LYASE-RELATED"/>
    <property type="match status" value="1"/>
</dbReference>